<sequence length="90" mass="9117">MVGRDAARRGAVAKPACVPAPPPKISPWAKPPVTEGPPQLTSEAFPPLPPKSASAAPSQAPAPTPVIKERLTLNASPPTQALSPPAEASE</sequence>
<evidence type="ECO:0000313" key="2">
    <source>
        <dbReference type="EMBL" id="CAF4873253.1"/>
    </source>
</evidence>
<keyword evidence="3" id="KW-1185">Reference proteome</keyword>
<gene>
    <name evidence="2" type="ORF">PMACD_LOCUS8953</name>
</gene>
<protein>
    <submittedName>
        <fullName evidence="2">Uncharacterized protein</fullName>
    </submittedName>
</protein>
<organism evidence="2 3">
    <name type="scientific">Pieris macdunnoughi</name>
    <dbReference type="NCBI Taxonomy" id="345717"/>
    <lineage>
        <taxon>Eukaryota</taxon>
        <taxon>Metazoa</taxon>
        <taxon>Ecdysozoa</taxon>
        <taxon>Arthropoda</taxon>
        <taxon>Hexapoda</taxon>
        <taxon>Insecta</taxon>
        <taxon>Pterygota</taxon>
        <taxon>Neoptera</taxon>
        <taxon>Endopterygota</taxon>
        <taxon>Lepidoptera</taxon>
        <taxon>Glossata</taxon>
        <taxon>Ditrysia</taxon>
        <taxon>Papilionoidea</taxon>
        <taxon>Pieridae</taxon>
        <taxon>Pierinae</taxon>
        <taxon>Pieris</taxon>
    </lineage>
</organism>
<accession>A0A821TBD5</accession>
<dbReference type="EMBL" id="CAJOBZ010000024">
    <property type="protein sequence ID" value="CAF4873253.1"/>
    <property type="molecule type" value="Genomic_DNA"/>
</dbReference>
<name>A0A821TBD5_9NEOP</name>
<feature type="compositionally biased region" description="Polar residues" evidence="1">
    <location>
        <begin position="73"/>
        <end position="82"/>
    </location>
</feature>
<feature type="region of interest" description="Disordered" evidence="1">
    <location>
        <begin position="1"/>
        <end position="90"/>
    </location>
</feature>
<reference evidence="2" key="1">
    <citation type="submission" date="2021-02" db="EMBL/GenBank/DDBJ databases">
        <authorList>
            <person name="Steward A R."/>
        </authorList>
    </citation>
    <scope>NUCLEOTIDE SEQUENCE</scope>
</reference>
<evidence type="ECO:0000313" key="3">
    <source>
        <dbReference type="Proteomes" id="UP000663880"/>
    </source>
</evidence>
<dbReference type="AlphaFoldDB" id="A0A821TBD5"/>
<evidence type="ECO:0000256" key="1">
    <source>
        <dbReference type="SAM" id="MobiDB-lite"/>
    </source>
</evidence>
<proteinExistence type="predicted"/>
<dbReference type="Proteomes" id="UP000663880">
    <property type="component" value="Unassembled WGS sequence"/>
</dbReference>
<comment type="caution">
    <text evidence="2">The sequence shown here is derived from an EMBL/GenBank/DDBJ whole genome shotgun (WGS) entry which is preliminary data.</text>
</comment>
<feature type="compositionally biased region" description="Low complexity" evidence="1">
    <location>
        <begin position="51"/>
        <end position="61"/>
    </location>
</feature>